<dbReference type="Proteomes" id="UP000321393">
    <property type="component" value="Unassembled WGS sequence"/>
</dbReference>
<gene>
    <name evidence="3" type="ORF">E5676_scaffold19523G00180</name>
    <name evidence="2" type="ORF">E6C27_scaffold409G00190</name>
</gene>
<dbReference type="EMBL" id="SSTD01004977">
    <property type="protein sequence ID" value="TYK22482.1"/>
    <property type="molecule type" value="Genomic_DNA"/>
</dbReference>
<evidence type="ECO:0000313" key="5">
    <source>
        <dbReference type="Proteomes" id="UP000321947"/>
    </source>
</evidence>
<protein>
    <submittedName>
        <fullName evidence="3">Uncharacterized protein</fullName>
    </submittedName>
</protein>
<reference evidence="4 5" key="1">
    <citation type="submission" date="2019-08" db="EMBL/GenBank/DDBJ databases">
        <title>Draft genome sequences of two oriental melons (Cucumis melo L. var makuwa).</title>
        <authorList>
            <person name="Kwon S.-Y."/>
        </authorList>
    </citation>
    <scope>NUCLEOTIDE SEQUENCE [LARGE SCALE GENOMIC DNA]</scope>
    <source>
        <strain evidence="5">cv. Chang Bougi</strain>
        <strain evidence="4">cv. SW 3</strain>
        <tissue evidence="3">Leaf</tissue>
    </source>
</reference>
<feature type="region of interest" description="Disordered" evidence="1">
    <location>
        <begin position="31"/>
        <end position="86"/>
    </location>
</feature>
<dbReference type="EMBL" id="SSTE01006781">
    <property type="protein sequence ID" value="KAA0058335.1"/>
    <property type="molecule type" value="Genomic_DNA"/>
</dbReference>
<evidence type="ECO:0000313" key="4">
    <source>
        <dbReference type="Proteomes" id="UP000321393"/>
    </source>
</evidence>
<organism evidence="3 5">
    <name type="scientific">Cucumis melo var. makuwa</name>
    <name type="common">Oriental melon</name>
    <dbReference type="NCBI Taxonomy" id="1194695"/>
    <lineage>
        <taxon>Eukaryota</taxon>
        <taxon>Viridiplantae</taxon>
        <taxon>Streptophyta</taxon>
        <taxon>Embryophyta</taxon>
        <taxon>Tracheophyta</taxon>
        <taxon>Spermatophyta</taxon>
        <taxon>Magnoliopsida</taxon>
        <taxon>eudicotyledons</taxon>
        <taxon>Gunneridae</taxon>
        <taxon>Pentapetalae</taxon>
        <taxon>rosids</taxon>
        <taxon>fabids</taxon>
        <taxon>Cucurbitales</taxon>
        <taxon>Cucurbitaceae</taxon>
        <taxon>Benincaseae</taxon>
        <taxon>Cucumis</taxon>
    </lineage>
</organism>
<accession>A0A5D3DFV9</accession>
<dbReference type="Proteomes" id="UP000321947">
    <property type="component" value="Unassembled WGS sequence"/>
</dbReference>
<sequence>MWPLRFELTTGERHAHTRARVANQFVDRVVGSGVMPPRTSRGRRQNQDEMQGPTQGRFVKESSTPRVRSGAGNEQLARTAQEIGRP</sequence>
<dbReference type="AlphaFoldDB" id="A0A5D3DFV9"/>
<proteinExistence type="predicted"/>
<name>A0A5D3DFV9_CUCMM</name>
<evidence type="ECO:0000313" key="2">
    <source>
        <dbReference type="EMBL" id="KAA0058335.1"/>
    </source>
</evidence>
<evidence type="ECO:0000313" key="3">
    <source>
        <dbReference type="EMBL" id="TYK22482.1"/>
    </source>
</evidence>
<evidence type="ECO:0000256" key="1">
    <source>
        <dbReference type="SAM" id="MobiDB-lite"/>
    </source>
</evidence>
<comment type="caution">
    <text evidence="3">The sequence shown here is derived from an EMBL/GenBank/DDBJ whole genome shotgun (WGS) entry which is preliminary data.</text>
</comment>